<dbReference type="KEGG" id="frx:F7310_09960"/>
<evidence type="ECO:0008006" key="3">
    <source>
        <dbReference type="Google" id="ProtNLM"/>
    </source>
</evidence>
<dbReference type="STRING" id="573570.F7310_09960"/>
<keyword evidence="2" id="KW-1185">Reference proteome</keyword>
<dbReference type="Proteomes" id="UP000184222">
    <property type="component" value="Chromosome"/>
</dbReference>
<sequence>MALDAQNITRSKKDQEHIKKEAKILIGGNNTTSSLRTYVNNAYKSIKKREEQNTSVLFKSTNIDNDLFTCEESQLGEAPKKVSKTSAHEIKVYRGDNNLFFMKPFNQSSREYQKNIDNGIAEVVYAQIWRYLIGERASESRLVTKNGNIIGICSKGLKGFTEYGKMTNQDKLDTKGLISILVFVYLLMEDDFHIFNYGQMSFENDKDKYFGKIDHDYIVDKWNILSKDSTKFKISELSKVLKSKNLASFINLLSANSRFNPASGNDFMLRAAHTARAKMSSRKKTTTSRSQAAFFRSNLATRDNVNEFDKTINTIKQRCNNLENDLSKPLKKQLANFKGKYPGVKTDKAEQILTFFIQRMQTLKNELN</sequence>
<evidence type="ECO:0000313" key="2">
    <source>
        <dbReference type="Proteomes" id="UP000184222"/>
    </source>
</evidence>
<dbReference type="EMBL" id="CP016796">
    <property type="protein sequence ID" value="API87653.1"/>
    <property type="molecule type" value="Genomic_DNA"/>
</dbReference>
<dbReference type="AlphaFoldDB" id="A0A1L4BUZ3"/>
<reference evidence="1 2" key="1">
    <citation type="journal article" date="2016" name="Appl. Environ. Microbiol.">
        <title>Whole genome relationships among Francisella bacteria of diverse origin define new species and provide specific regions for detection.</title>
        <authorList>
            <person name="Challacombe J.F."/>
            <person name="Petersen J.M."/>
            <person name="Gallegos-Graves V."/>
            <person name="Hodge D."/>
            <person name="Pillai S."/>
            <person name="Kuske C.R."/>
        </authorList>
    </citation>
    <scope>NUCLEOTIDE SEQUENCE [LARGE SCALE GENOMIC DNA]</scope>
    <source>
        <strain evidence="2">TX07-7310</strain>
    </source>
</reference>
<evidence type="ECO:0000313" key="1">
    <source>
        <dbReference type="EMBL" id="API87653.1"/>
    </source>
</evidence>
<organism evidence="1 2">
    <name type="scientific">Francisella uliginis</name>
    <dbReference type="NCBI Taxonomy" id="573570"/>
    <lineage>
        <taxon>Bacteria</taxon>
        <taxon>Pseudomonadati</taxon>
        <taxon>Pseudomonadota</taxon>
        <taxon>Gammaproteobacteria</taxon>
        <taxon>Thiotrichales</taxon>
        <taxon>Francisellaceae</taxon>
        <taxon>Francisella</taxon>
    </lineage>
</organism>
<dbReference type="OrthoDB" id="5841081at2"/>
<proteinExistence type="predicted"/>
<accession>A0A1L4BUZ3</accession>
<dbReference type="RefSeq" id="WP_072713431.1">
    <property type="nucleotide sequence ID" value="NZ_CP016796.1"/>
</dbReference>
<name>A0A1L4BUZ3_9GAMM</name>
<protein>
    <recommendedName>
        <fullName evidence="3">LepB N-terminal domain-containing protein</fullName>
    </recommendedName>
</protein>
<gene>
    <name evidence="1" type="ORF">F7310_09960</name>
</gene>